<proteinExistence type="predicted"/>
<organism evidence="2 3">
    <name type="scientific">Mesorhizobium shonense</name>
    <dbReference type="NCBI Taxonomy" id="1209948"/>
    <lineage>
        <taxon>Bacteria</taxon>
        <taxon>Pseudomonadati</taxon>
        <taxon>Pseudomonadota</taxon>
        <taxon>Alphaproteobacteria</taxon>
        <taxon>Hyphomicrobiales</taxon>
        <taxon>Phyllobacteriaceae</taxon>
        <taxon>Mesorhizobium</taxon>
    </lineage>
</organism>
<name>A0ABV2I4X5_9HYPH</name>
<sequence>MSTTSTNASILARRQAAVPRSVGHATPISAAAPRIQ</sequence>
<protein>
    <submittedName>
        <fullName evidence="2">Uncharacterized protein</fullName>
    </submittedName>
</protein>
<accession>A0ABV2I4X5</accession>
<evidence type="ECO:0000256" key="1">
    <source>
        <dbReference type="SAM" id="MobiDB-lite"/>
    </source>
</evidence>
<evidence type="ECO:0000313" key="3">
    <source>
        <dbReference type="Proteomes" id="UP001549036"/>
    </source>
</evidence>
<keyword evidence="3" id="KW-1185">Reference proteome</keyword>
<reference evidence="2 3" key="1">
    <citation type="submission" date="2024-06" db="EMBL/GenBank/DDBJ databases">
        <title>Genomic Encyclopedia of Type Strains, Phase IV (KMG-IV): sequencing the most valuable type-strain genomes for metagenomic binning, comparative biology and taxonomic classification.</title>
        <authorList>
            <person name="Goeker M."/>
        </authorList>
    </citation>
    <scope>NUCLEOTIDE SEQUENCE [LARGE SCALE GENOMIC DNA]</scope>
    <source>
        <strain evidence="2 3">DSM 29846</strain>
    </source>
</reference>
<dbReference type="Proteomes" id="UP001549036">
    <property type="component" value="Unassembled WGS sequence"/>
</dbReference>
<comment type="caution">
    <text evidence="2">The sequence shown here is derived from an EMBL/GenBank/DDBJ whole genome shotgun (WGS) entry which is preliminary data.</text>
</comment>
<dbReference type="EMBL" id="JBEPLM010000034">
    <property type="protein sequence ID" value="MET3597923.1"/>
    <property type="molecule type" value="Genomic_DNA"/>
</dbReference>
<feature type="region of interest" description="Disordered" evidence="1">
    <location>
        <begin position="1"/>
        <end position="36"/>
    </location>
</feature>
<gene>
    <name evidence="2" type="ORF">ABID26_007350</name>
</gene>
<evidence type="ECO:0000313" key="2">
    <source>
        <dbReference type="EMBL" id="MET3597923.1"/>
    </source>
</evidence>